<protein>
    <recommendedName>
        <fullName evidence="4">ABC transporter domain-containing protein</fullName>
    </recommendedName>
</protein>
<dbReference type="AlphaFoldDB" id="A0AAV6JSY5"/>
<dbReference type="Proteomes" id="UP000823749">
    <property type="component" value="Chromosome 7"/>
</dbReference>
<dbReference type="InterPro" id="IPR027417">
    <property type="entry name" value="P-loop_NTPase"/>
</dbReference>
<dbReference type="PANTHER" id="PTHR43023">
    <property type="entry name" value="PROTEIN TRIGALACTOSYLDIACYLGLYCEROL 3, CHLOROPLASTIC"/>
    <property type="match status" value="1"/>
</dbReference>
<dbReference type="EMBL" id="JACTNZ010000007">
    <property type="protein sequence ID" value="KAG5542134.1"/>
    <property type="molecule type" value="Genomic_DNA"/>
</dbReference>
<keyword evidence="1" id="KW-0813">Transport</keyword>
<evidence type="ECO:0000256" key="1">
    <source>
        <dbReference type="ARBA" id="ARBA00022448"/>
    </source>
</evidence>
<organism evidence="2 3">
    <name type="scientific">Rhododendron griersonianum</name>
    <dbReference type="NCBI Taxonomy" id="479676"/>
    <lineage>
        <taxon>Eukaryota</taxon>
        <taxon>Viridiplantae</taxon>
        <taxon>Streptophyta</taxon>
        <taxon>Embryophyta</taxon>
        <taxon>Tracheophyta</taxon>
        <taxon>Spermatophyta</taxon>
        <taxon>Magnoliopsida</taxon>
        <taxon>eudicotyledons</taxon>
        <taxon>Gunneridae</taxon>
        <taxon>Pentapetalae</taxon>
        <taxon>asterids</taxon>
        <taxon>Ericales</taxon>
        <taxon>Ericaceae</taxon>
        <taxon>Ericoideae</taxon>
        <taxon>Rhodoreae</taxon>
        <taxon>Rhododendron</taxon>
    </lineage>
</organism>
<dbReference type="SUPFAM" id="SSF52540">
    <property type="entry name" value="P-loop containing nucleoside triphosphate hydrolases"/>
    <property type="match status" value="1"/>
</dbReference>
<accession>A0AAV6JSY5</accession>
<keyword evidence="3" id="KW-1185">Reference proteome</keyword>
<comment type="caution">
    <text evidence="2">The sequence shown here is derived from an EMBL/GenBank/DDBJ whole genome shotgun (WGS) entry which is preliminary data.</text>
</comment>
<evidence type="ECO:0008006" key="4">
    <source>
        <dbReference type="Google" id="ProtNLM"/>
    </source>
</evidence>
<sequence length="313" mass="34358">MYAGPTILDLMCLPSTKEAAITSKESPFTRAMREQKENDEKDLTLRLEEAGFKFEAGDFHFSITDCLNSHDTVGAPIEHLETPSGDLPSYDWTVIASPLQYEFSESTKDPYQVLGDSISKEMRLSTQGLEDLVTSVAVILLVQLKEIPHDGDRLSVSTYPLLKTGVLSCMEKSNNADQIGKSISGSQYFAKVDVQVKKNRTKVIVQNAAKYLSREKLAYIARFIKRCELQAVGIIGPSGTEKSTILKIMVGLLAPDKCSYDEPTAGLDPIASTVVKDLIRSVHLKGEDALATPRKIALTNTILLEELLTGNDS</sequence>
<reference evidence="2" key="1">
    <citation type="submission" date="2020-08" db="EMBL/GenBank/DDBJ databases">
        <title>Plant Genome Project.</title>
        <authorList>
            <person name="Zhang R.-G."/>
        </authorList>
    </citation>
    <scope>NUCLEOTIDE SEQUENCE</scope>
    <source>
        <strain evidence="2">WSP0</strain>
        <tissue evidence="2">Leaf</tissue>
    </source>
</reference>
<evidence type="ECO:0000313" key="3">
    <source>
        <dbReference type="Proteomes" id="UP000823749"/>
    </source>
</evidence>
<proteinExistence type="predicted"/>
<gene>
    <name evidence="2" type="ORF">RHGRI_021858</name>
</gene>
<evidence type="ECO:0000313" key="2">
    <source>
        <dbReference type="EMBL" id="KAG5542134.1"/>
    </source>
</evidence>
<name>A0AAV6JSY5_9ERIC</name>
<dbReference type="PANTHER" id="PTHR43023:SF3">
    <property type="entry name" value="PROTEIN TRIGALACTOSYLDIACYLGLYCEROL 3, CHLOROPLASTIC"/>
    <property type="match status" value="1"/>
</dbReference>